<keyword evidence="4" id="KW-1185">Reference proteome</keyword>
<dbReference type="InterPro" id="IPR027417">
    <property type="entry name" value="P-loop_NTPase"/>
</dbReference>
<feature type="domain" description="DZIP3-like HEPN" evidence="1">
    <location>
        <begin position="58"/>
        <end position="151"/>
    </location>
</feature>
<dbReference type="InterPro" id="IPR041249">
    <property type="entry name" value="HEPN_DZIP3"/>
</dbReference>
<feature type="domain" description="Novel STAND NTPase 3" evidence="2">
    <location>
        <begin position="195"/>
        <end position="347"/>
    </location>
</feature>
<evidence type="ECO:0000313" key="3">
    <source>
        <dbReference type="EMBL" id="CAC5359144.1"/>
    </source>
</evidence>
<dbReference type="InterPro" id="IPR049050">
    <property type="entry name" value="nSTAND3"/>
</dbReference>
<dbReference type="EMBL" id="CACVKT020000425">
    <property type="protein sequence ID" value="CAC5359144.1"/>
    <property type="molecule type" value="Genomic_DNA"/>
</dbReference>
<gene>
    <name evidence="3" type="ORF">MCOR_2148</name>
</gene>
<organism evidence="3 4">
    <name type="scientific">Mytilus coruscus</name>
    <name type="common">Sea mussel</name>
    <dbReference type="NCBI Taxonomy" id="42192"/>
    <lineage>
        <taxon>Eukaryota</taxon>
        <taxon>Metazoa</taxon>
        <taxon>Spiralia</taxon>
        <taxon>Lophotrochozoa</taxon>
        <taxon>Mollusca</taxon>
        <taxon>Bivalvia</taxon>
        <taxon>Autobranchia</taxon>
        <taxon>Pteriomorphia</taxon>
        <taxon>Mytilida</taxon>
        <taxon>Mytiloidea</taxon>
        <taxon>Mytilidae</taxon>
        <taxon>Mytilinae</taxon>
        <taxon>Mytilus</taxon>
    </lineage>
</organism>
<evidence type="ECO:0000259" key="1">
    <source>
        <dbReference type="Pfam" id="PF18738"/>
    </source>
</evidence>
<dbReference type="Proteomes" id="UP000507470">
    <property type="component" value="Unassembled WGS sequence"/>
</dbReference>
<accession>A0A6J8A104</accession>
<proteinExistence type="predicted"/>
<reference evidence="3 4" key="1">
    <citation type="submission" date="2020-06" db="EMBL/GenBank/DDBJ databases">
        <authorList>
            <person name="Li R."/>
            <person name="Bekaert M."/>
        </authorList>
    </citation>
    <scope>NUCLEOTIDE SEQUENCE [LARGE SCALE GENOMIC DNA]</scope>
    <source>
        <strain evidence="4">wild</strain>
    </source>
</reference>
<dbReference type="SUPFAM" id="SSF52540">
    <property type="entry name" value="P-loop containing nucleoside triphosphate hydrolases"/>
    <property type="match status" value="1"/>
</dbReference>
<evidence type="ECO:0000313" key="4">
    <source>
        <dbReference type="Proteomes" id="UP000507470"/>
    </source>
</evidence>
<protein>
    <submittedName>
        <fullName evidence="3">Uncharacterized protein</fullName>
    </submittedName>
</protein>
<dbReference type="AlphaFoldDB" id="A0A6J8A104"/>
<dbReference type="OrthoDB" id="6122620at2759"/>
<evidence type="ECO:0000259" key="2">
    <source>
        <dbReference type="Pfam" id="PF20720"/>
    </source>
</evidence>
<name>A0A6J8A104_MYTCO</name>
<dbReference type="Pfam" id="PF18738">
    <property type="entry name" value="HEPN_DZIP3"/>
    <property type="match status" value="1"/>
</dbReference>
<sequence>METQIFSSTVSTSSTIANYARLGLASQNELPNMLRELLLIKEPPHLLEAHLHNNSFLSRNLKAYEWNIIRTVRENSYHDFDVPLMYKIIRNLNLVPSPSQGWDNDTQPSAFEITIGDDVERIRRIRNEIVHRGNTNVQDSELAKYFSTFKMKGNVSTLQKKIDSVIKEQDEVIRRNIRDQIKKDLQKWKHDDEKFVPTRAVQFVLNCLKKENCVTVVGSPGIGKTAITRHVALKMEALGYTVIPITVPTDIRDFYQPGKLTIFVVDDICGNFTANQKMIDSWKQLLGVVESILSDNCKLVVSCRSVVYKDKKFSVLVPFKSCKSCNMSSTELQLSKSERMKIASVHLGKHGYEIAQKCPYDFFPLLCFLCSRQENVDINKFFSKPFSVFENELDSLYCQGEDGKCKICALSLCVIYKNELEEKYLTTNDPTVRVIIDNVCEACGLNIGTSRVKIKEELDTLVDTY</sequence>
<dbReference type="Pfam" id="PF20720">
    <property type="entry name" value="nSTAND3"/>
    <property type="match status" value="1"/>
</dbReference>